<sequence>MAFDGAKKIISHPLFSWPIRKAAGINYDDIYTARFYVDQDMTYPNKILDFNCGTKTYDTSAGYNHAGVDLVTWPFAWKMVDQNGVEIIAAAAGQIMAKGGSQFDRSCTNNDNVWNAVYVQHADGSVALYGHMKKNSLTTKIVGDMVAEGEFLGIVGSSGNSATPHLHFEVYASIDPDVLIDPFSGNCNSLNSDSWWQNQRPHTDPKINAVLTHGNIPVFPECPNPEITYESDDFNAADQIHFGVYLRDQLAGTSINLKIIRPDDSILYNWDYTLVDNYDSSWWMWYYSGVYNMNGQWRWQATYQLQTVTHSFNVTGVLGLDEEDFSTTSIYPNPFKNRVTVISKSMIQKATVTDVLGKTVSVISTSNEGIKEINLESLSKGMYFLTLEGNSNQHKIIKLIKE</sequence>
<evidence type="ECO:0000259" key="2">
    <source>
        <dbReference type="Pfam" id="PF01551"/>
    </source>
</evidence>
<evidence type="ECO:0000313" key="4">
    <source>
        <dbReference type="EMBL" id="RAJ24413.1"/>
    </source>
</evidence>
<feature type="domain" description="Secretion system C-terminal sorting" evidence="3">
    <location>
        <begin position="330"/>
        <end position="397"/>
    </location>
</feature>
<dbReference type="PANTHER" id="PTHR21666">
    <property type="entry name" value="PEPTIDASE-RELATED"/>
    <property type="match status" value="1"/>
</dbReference>
<dbReference type="InterPro" id="IPR016047">
    <property type="entry name" value="M23ase_b-sheet_dom"/>
</dbReference>
<evidence type="ECO:0000259" key="3">
    <source>
        <dbReference type="Pfam" id="PF18962"/>
    </source>
</evidence>
<evidence type="ECO:0000256" key="1">
    <source>
        <dbReference type="ARBA" id="ARBA00022729"/>
    </source>
</evidence>
<dbReference type="CDD" id="cd12797">
    <property type="entry name" value="M23_peptidase"/>
    <property type="match status" value="1"/>
</dbReference>
<dbReference type="InterPro" id="IPR050570">
    <property type="entry name" value="Cell_wall_metabolism_enzyme"/>
</dbReference>
<dbReference type="OrthoDB" id="9809488at2"/>
<dbReference type="Pfam" id="PF18962">
    <property type="entry name" value="Por_Secre_tail"/>
    <property type="match status" value="1"/>
</dbReference>
<dbReference type="EMBL" id="QLLQ01000006">
    <property type="protein sequence ID" value="RAJ24413.1"/>
    <property type="molecule type" value="Genomic_DNA"/>
</dbReference>
<accession>A0A1A7QZ38</accession>
<dbReference type="GO" id="GO:0004222">
    <property type="term" value="F:metalloendopeptidase activity"/>
    <property type="evidence" value="ECO:0007669"/>
    <property type="project" value="TreeGrafter"/>
</dbReference>
<dbReference type="Proteomes" id="UP000248987">
    <property type="component" value="Unassembled WGS sequence"/>
</dbReference>
<proteinExistence type="predicted"/>
<dbReference type="NCBIfam" id="TIGR04183">
    <property type="entry name" value="Por_Secre_tail"/>
    <property type="match status" value="1"/>
</dbReference>
<dbReference type="STRING" id="49280.A9996_13125"/>
<keyword evidence="1" id="KW-0732">Signal</keyword>
<gene>
    <name evidence="4" type="ORF">LX77_01965</name>
</gene>
<feature type="domain" description="M23ase beta-sheet core" evidence="2">
    <location>
        <begin position="82"/>
        <end position="172"/>
    </location>
</feature>
<dbReference type="AlphaFoldDB" id="A0A1A7QZ38"/>
<organism evidence="4 5">
    <name type="scientific">Gelidibacter algens</name>
    <dbReference type="NCBI Taxonomy" id="49280"/>
    <lineage>
        <taxon>Bacteria</taxon>
        <taxon>Pseudomonadati</taxon>
        <taxon>Bacteroidota</taxon>
        <taxon>Flavobacteriia</taxon>
        <taxon>Flavobacteriales</taxon>
        <taxon>Flavobacteriaceae</taxon>
        <taxon>Gelidibacter</taxon>
    </lineage>
</organism>
<dbReference type="PANTHER" id="PTHR21666:SF270">
    <property type="entry name" value="MUREIN HYDROLASE ACTIVATOR ENVC"/>
    <property type="match status" value="1"/>
</dbReference>
<evidence type="ECO:0000313" key="5">
    <source>
        <dbReference type="Proteomes" id="UP000248987"/>
    </source>
</evidence>
<keyword evidence="5" id="KW-1185">Reference proteome</keyword>
<dbReference type="Gene3D" id="2.70.70.10">
    <property type="entry name" value="Glucose Permease (Domain IIA)"/>
    <property type="match status" value="1"/>
</dbReference>
<reference evidence="4 5" key="1">
    <citation type="submission" date="2018-06" db="EMBL/GenBank/DDBJ databases">
        <title>Genomic Encyclopedia of Archaeal and Bacterial Type Strains, Phase II (KMG-II): from individual species to whole genera.</title>
        <authorList>
            <person name="Goeker M."/>
        </authorList>
    </citation>
    <scope>NUCLEOTIDE SEQUENCE [LARGE SCALE GENOMIC DNA]</scope>
    <source>
        <strain evidence="4 5">DSM 12408</strain>
    </source>
</reference>
<comment type="caution">
    <text evidence="4">The sequence shown here is derived from an EMBL/GenBank/DDBJ whole genome shotgun (WGS) entry which is preliminary data.</text>
</comment>
<dbReference type="SUPFAM" id="SSF51261">
    <property type="entry name" value="Duplicated hybrid motif"/>
    <property type="match status" value="1"/>
</dbReference>
<dbReference type="Pfam" id="PF01551">
    <property type="entry name" value="Peptidase_M23"/>
    <property type="match status" value="1"/>
</dbReference>
<dbReference type="RefSeq" id="WP_066435780.1">
    <property type="nucleotide sequence ID" value="NZ_LZRN01000029.1"/>
</dbReference>
<dbReference type="InterPro" id="IPR011055">
    <property type="entry name" value="Dup_hybrid_motif"/>
</dbReference>
<protein>
    <submittedName>
        <fullName evidence="4">Putative secreted protein (Por secretion system target)</fullName>
    </submittedName>
</protein>
<dbReference type="InterPro" id="IPR026444">
    <property type="entry name" value="Secre_tail"/>
</dbReference>
<name>A0A1A7QZ38_9FLAO</name>